<dbReference type="EMBL" id="CP047491">
    <property type="protein sequence ID" value="QHQ38005.1"/>
    <property type="molecule type" value="Genomic_DNA"/>
</dbReference>
<gene>
    <name evidence="4" type="ORF">GTQ55_02645</name>
    <name evidence="3" type="ORF">HNQ53_001444</name>
</gene>
<dbReference type="OrthoDB" id="9111327at2"/>
<dbReference type="InterPro" id="IPR022134">
    <property type="entry name" value="DUF3667"/>
</dbReference>
<evidence type="ECO:0000256" key="1">
    <source>
        <dbReference type="SAM" id="MobiDB-lite"/>
    </source>
</evidence>
<sequence length="403" mass="43959">MSDTETLPQQELATPGPLAAGDETSGSVNIDVPSAAACGNCGAPLLGPHCYACGQPEKSLVRQFPELIGDFFSTVFGLDSRIARTFGPLLLNPGFLSNEYLAGRRVRYVSPVRLFVFLCLTAFFAANLSSDWEGGLSINSSTAAEAMAGLDLDQMENTIETAASVEEVLRLRDLALEEIADVRRESDDVSGLPELTDGLENVIRGHASRRIAQLNPAAAERLTEEDPVNIQLPQLEAAPSALNAWLERQGTRLTMNIARIQQDPNLLKDALFGAIPTALFIMLPIFALCLSLLYAFSRRLYMEHLIVALHSHAFLSLTLLLSVLLIDLRAWLTGPDTLPHTLFNLALLVLAFWVPAYLLLMQKRVYRQSWPVTTLKYSVLGVAYMIMLGIATTIAGLVSVASF</sequence>
<organism evidence="3 6">
    <name type="scientific">Microbulbifer hydrolyticus</name>
    <dbReference type="NCBI Taxonomy" id="48074"/>
    <lineage>
        <taxon>Bacteria</taxon>
        <taxon>Pseudomonadati</taxon>
        <taxon>Pseudomonadota</taxon>
        <taxon>Gammaproteobacteria</taxon>
        <taxon>Cellvibrionales</taxon>
        <taxon>Microbulbiferaceae</taxon>
        <taxon>Microbulbifer</taxon>
    </lineage>
</organism>
<evidence type="ECO:0000313" key="3">
    <source>
        <dbReference type="EMBL" id="MBB5211226.1"/>
    </source>
</evidence>
<feature type="transmembrane region" description="Helical" evidence="2">
    <location>
        <begin position="338"/>
        <end position="360"/>
    </location>
</feature>
<dbReference type="RefSeq" id="WP_161857341.1">
    <property type="nucleotide sequence ID" value="NZ_CP047491.1"/>
</dbReference>
<evidence type="ECO:0000313" key="6">
    <source>
        <dbReference type="Proteomes" id="UP000563601"/>
    </source>
</evidence>
<protein>
    <submittedName>
        <fullName evidence="4">DUF3667 domain-containing protein</fullName>
    </submittedName>
</protein>
<keyword evidence="2" id="KW-1133">Transmembrane helix</keyword>
<dbReference type="Pfam" id="PF12412">
    <property type="entry name" value="DUF3667"/>
    <property type="match status" value="1"/>
</dbReference>
<feature type="compositionally biased region" description="Polar residues" evidence="1">
    <location>
        <begin position="1"/>
        <end position="12"/>
    </location>
</feature>
<dbReference type="Proteomes" id="UP000563601">
    <property type="component" value="Unassembled WGS sequence"/>
</dbReference>
<proteinExistence type="predicted"/>
<accession>A0A6P1T8F3</accession>
<evidence type="ECO:0000256" key="2">
    <source>
        <dbReference type="SAM" id="Phobius"/>
    </source>
</evidence>
<feature type="transmembrane region" description="Helical" evidence="2">
    <location>
        <begin position="381"/>
        <end position="401"/>
    </location>
</feature>
<reference evidence="4 5" key="1">
    <citation type="submission" date="2020-01" db="EMBL/GenBank/DDBJ databases">
        <title>The possibility of degradation of plastic by Microbulbifer hydrolyticus IRE-31.</title>
        <authorList>
            <person name="Liu L."/>
        </authorList>
    </citation>
    <scope>NUCLEOTIDE SEQUENCE [LARGE SCALE GENOMIC DNA]</scope>
    <source>
        <strain evidence="4 5">IRE-31</strain>
    </source>
</reference>
<feature type="transmembrane region" description="Helical" evidence="2">
    <location>
        <begin position="305"/>
        <end position="326"/>
    </location>
</feature>
<evidence type="ECO:0000313" key="5">
    <source>
        <dbReference type="Proteomes" id="UP000464675"/>
    </source>
</evidence>
<feature type="transmembrane region" description="Helical" evidence="2">
    <location>
        <begin position="270"/>
        <end position="293"/>
    </location>
</feature>
<keyword evidence="5" id="KW-1185">Reference proteome</keyword>
<dbReference type="EMBL" id="JACHHR010000002">
    <property type="protein sequence ID" value="MBB5211226.1"/>
    <property type="molecule type" value="Genomic_DNA"/>
</dbReference>
<keyword evidence="2" id="KW-0812">Transmembrane</keyword>
<dbReference type="AlphaFoldDB" id="A0A6P1T8F3"/>
<keyword evidence="2" id="KW-0472">Membrane</keyword>
<evidence type="ECO:0000313" key="4">
    <source>
        <dbReference type="EMBL" id="QHQ38005.1"/>
    </source>
</evidence>
<feature type="region of interest" description="Disordered" evidence="1">
    <location>
        <begin position="1"/>
        <end position="24"/>
    </location>
</feature>
<reference evidence="3 6" key="2">
    <citation type="submission" date="2020-08" db="EMBL/GenBank/DDBJ databases">
        <title>Genomic Encyclopedia of Type Strains, Phase IV (KMG-IV): sequencing the most valuable type-strain genomes for metagenomic binning, comparative biology and taxonomic classification.</title>
        <authorList>
            <person name="Goeker M."/>
        </authorList>
    </citation>
    <scope>NUCLEOTIDE SEQUENCE [LARGE SCALE GENOMIC DNA]</scope>
    <source>
        <strain evidence="3 6">DSM 11525</strain>
    </source>
</reference>
<name>A0A6P1T8F3_9GAMM</name>
<dbReference type="Proteomes" id="UP000464675">
    <property type="component" value="Chromosome"/>
</dbReference>